<evidence type="ECO:0000259" key="5">
    <source>
        <dbReference type="PROSITE" id="PS50977"/>
    </source>
</evidence>
<name>A0ABU5N7N1_9MICO</name>
<dbReference type="Proteomes" id="UP001291912">
    <property type="component" value="Unassembled WGS sequence"/>
</dbReference>
<sequence>MSRPPLAREKVLDAYEAILITDGERAATMDAIARDAGVSKGGLLYHYESKEALETALIGRMTDLALADIDELAAAPDGPVAAFVRTSVMTGHPLDRAITATSKLAQAGNTAASDALRGIRDRWADMVRPHVRDETALQLVLLVSDGLYFNNALVTGVLPGPLPRGADLDALVELVVQATRDA</sequence>
<dbReference type="InterPro" id="IPR050109">
    <property type="entry name" value="HTH-type_TetR-like_transc_reg"/>
</dbReference>
<gene>
    <name evidence="6" type="ORF">R2Q92_09590</name>
</gene>
<dbReference type="EMBL" id="JAWJYN010000002">
    <property type="protein sequence ID" value="MDZ8162094.1"/>
    <property type="molecule type" value="Genomic_DNA"/>
</dbReference>
<accession>A0ABU5N7N1</accession>
<keyword evidence="3" id="KW-0804">Transcription</keyword>
<dbReference type="SUPFAM" id="SSF46689">
    <property type="entry name" value="Homeodomain-like"/>
    <property type="match status" value="1"/>
</dbReference>
<keyword evidence="7" id="KW-1185">Reference proteome</keyword>
<feature type="DNA-binding region" description="H-T-H motif" evidence="4">
    <location>
        <begin position="28"/>
        <end position="47"/>
    </location>
</feature>
<dbReference type="InterPro" id="IPR009057">
    <property type="entry name" value="Homeodomain-like_sf"/>
</dbReference>
<reference evidence="6 7" key="1">
    <citation type="submission" date="2023-10" db="EMBL/GenBank/DDBJ databases">
        <title>Microbacterium xanthum sp. nov., isolated from seaweed.</title>
        <authorList>
            <person name="Lee S.D."/>
        </authorList>
    </citation>
    <scope>NUCLEOTIDE SEQUENCE [LARGE SCALE GENOMIC DNA]</scope>
    <source>
        <strain evidence="6 7">KCTC 19124</strain>
    </source>
</reference>
<dbReference type="InterPro" id="IPR001647">
    <property type="entry name" value="HTH_TetR"/>
</dbReference>
<keyword evidence="2 4" id="KW-0238">DNA-binding</keyword>
<evidence type="ECO:0000256" key="1">
    <source>
        <dbReference type="ARBA" id="ARBA00023015"/>
    </source>
</evidence>
<dbReference type="Gene3D" id="1.10.357.10">
    <property type="entry name" value="Tetracycline Repressor, domain 2"/>
    <property type="match status" value="1"/>
</dbReference>
<dbReference type="PROSITE" id="PS50977">
    <property type="entry name" value="HTH_TETR_2"/>
    <property type="match status" value="1"/>
</dbReference>
<dbReference type="RefSeq" id="WP_194424585.1">
    <property type="nucleotide sequence ID" value="NZ_BAAAPT010000002.1"/>
</dbReference>
<comment type="caution">
    <text evidence="6">The sequence shown here is derived from an EMBL/GenBank/DDBJ whole genome shotgun (WGS) entry which is preliminary data.</text>
</comment>
<dbReference type="Pfam" id="PF00440">
    <property type="entry name" value="TetR_N"/>
    <property type="match status" value="1"/>
</dbReference>
<keyword evidence="1" id="KW-0805">Transcription regulation</keyword>
<protein>
    <submittedName>
        <fullName evidence="6">TetR/AcrR family transcriptional regulator</fullName>
    </submittedName>
</protein>
<evidence type="ECO:0000256" key="4">
    <source>
        <dbReference type="PROSITE-ProRule" id="PRU00335"/>
    </source>
</evidence>
<dbReference type="PANTHER" id="PTHR30055:SF234">
    <property type="entry name" value="HTH-TYPE TRANSCRIPTIONAL REGULATOR BETI"/>
    <property type="match status" value="1"/>
</dbReference>
<evidence type="ECO:0000313" key="7">
    <source>
        <dbReference type="Proteomes" id="UP001291912"/>
    </source>
</evidence>
<feature type="domain" description="HTH tetR-type" evidence="5">
    <location>
        <begin position="5"/>
        <end position="65"/>
    </location>
</feature>
<proteinExistence type="predicted"/>
<evidence type="ECO:0000313" key="6">
    <source>
        <dbReference type="EMBL" id="MDZ8162094.1"/>
    </source>
</evidence>
<organism evidence="6 7">
    <name type="scientific">Microbacterium aquimaris</name>
    <dbReference type="NCBI Taxonomy" id="459816"/>
    <lineage>
        <taxon>Bacteria</taxon>
        <taxon>Bacillati</taxon>
        <taxon>Actinomycetota</taxon>
        <taxon>Actinomycetes</taxon>
        <taxon>Micrococcales</taxon>
        <taxon>Microbacteriaceae</taxon>
        <taxon>Microbacterium</taxon>
    </lineage>
</organism>
<evidence type="ECO:0000256" key="3">
    <source>
        <dbReference type="ARBA" id="ARBA00023163"/>
    </source>
</evidence>
<evidence type="ECO:0000256" key="2">
    <source>
        <dbReference type="ARBA" id="ARBA00023125"/>
    </source>
</evidence>
<dbReference type="PRINTS" id="PR00455">
    <property type="entry name" value="HTHTETR"/>
</dbReference>
<dbReference type="PANTHER" id="PTHR30055">
    <property type="entry name" value="HTH-TYPE TRANSCRIPTIONAL REGULATOR RUTR"/>
    <property type="match status" value="1"/>
</dbReference>